<protein>
    <recommendedName>
        <fullName evidence="2">Transgelin</fullName>
    </recommendedName>
</protein>
<dbReference type="EMBL" id="JTDY01000155">
    <property type="protein sequence ID" value="KOB78552.1"/>
    <property type="molecule type" value="Genomic_DNA"/>
</dbReference>
<keyword evidence="5" id="KW-1185">Reference proteome</keyword>
<evidence type="ECO:0000313" key="5">
    <source>
        <dbReference type="Proteomes" id="UP000037510"/>
    </source>
</evidence>
<dbReference type="PANTHER" id="PTHR47385:SF24">
    <property type="entry name" value="MUSCLE-SPECIFIC PROTEIN 20"/>
    <property type="match status" value="1"/>
</dbReference>
<dbReference type="OrthoDB" id="21595at2759"/>
<evidence type="ECO:0000256" key="1">
    <source>
        <dbReference type="ARBA" id="ARBA00009631"/>
    </source>
</evidence>
<evidence type="ECO:0000256" key="2">
    <source>
        <dbReference type="RuleBase" id="RU361224"/>
    </source>
</evidence>
<proteinExistence type="inferred from homology"/>
<dbReference type="Pfam" id="PF00307">
    <property type="entry name" value="CH"/>
    <property type="match status" value="1"/>
</dbReference>
<feature type="domain" description="Calponin-homology (CH)" evidence="3">
    <location>
        <begin position="17"/>
        <end position="122"/>
    </location>
</feature>
<accession>A0A0L7LSX7</accession>
<dbReference type="CDD" id="cd21207">
    <property type="entry name" value="CH_dMP20-like"/>
    <property type="match status" value="1"/>
</dbReference>
<dbReference type="AlphaFoldDB" id="A0A0L7LSX7"/>
<dbReference type="PROSITE" id="PS50021">
    <property type="entry name" value="CH"/>
    <property type="match status" value="1"/>
</dbReference>
<sequence length="184" mass="20328">MSLERQVRLKLASKRNPEQEKEAQAWIEGVIGAKFPPGEIFEDVLKDGTVLCQLINKIKPGSVNKINTSGGQFKMMENITNFQAAIKAYGVPDIDVFQTVDLWEKKDIAQIVSTLFALGRETYRHPEWNGPYLGPKPSEECKRDFTEEQMKAGQTMIGLQAGSNKGATQAGSNMGAGRKILLGK</sequence>
<dbReference type="PROSITE" id="PS01052">
    <property type="entry name" value="CALPONIN_1"/>
    <property type="match status" value="1"/>
</dbReference>
<comment type="similarity">
    <text evidence="1 2">Belongs to the calponin family.</text>
</comment>
<dbReference type="InterPro" id="IPR000557">
    <property type="entry name" value="Calponin_repeat"/>
</dbReference>
<dbReference type="Pfam" id="PF00402">
    <property type="entry name" value="Calponin"/>
    <property type="match status" value="1"/>
</dbReference>
<dbReference type="InterPro" id="IPR050606">
    <property type="entry name" value="Calponin-like"/>
</dbReference>
<organism evidence="4 5">
    <name type="scientific">Operophtera brumata</name>
    <name type="common">Winter moth</name>
    <name type="synonym">Phalaena brumata</name>
    <dbReference type="NCBI Taxonomy" id="104452"/>
    <lineage>
        <taxon>Eukaryota</taxon>
        <taxon>Metazoa</taxon>
        <taxon>Ecdysozoa</taxon>
        <taxon>Arthropoda</taxon>
        <taxon>Hexapoda</taxon>
        <taxon>Insecta</taxon>
        <taxon>Pterygota</taxon>
        <taxon>Neoptera</taxon>
        <taxon>Endopterygota</taxon>
        <taxon>Lepidoptera</taxon>
        <taxon>Glossata</taxon>
        <taxon>Ditrysia</taxon>
        <taxon>Geometroidea</taxon>
        <taxon>Geometridae</taxon>
        <taxon>Larentiinae</taxon>
        <taxon>Operophtera</taxon>
    </lineage>
</organism>
<dbReference type="SMART" id="SM00033">
    <property type="entry name" value="CH"/>
    <property type="match status" value="1"/>
</dbReference>
<dbReference type="GO" id="GO:0051015">
    <property type="term" value="F:actin filament binding"/>
    <property type="evidence" value="ECO:0007669"/>
    <property type="project" value="TreeGrafter"/>
</dbReference>
<dbReference type="InterPro" id="IPR036872">
    <property type="entry name" value="CH_dom_sf"/>
</dbReference>
<reference evidence="4 5" key="1">
    <citation type="journal article" date="2015" name="Genome Biol. Evol.">
        <title>The genome of winter moth (Operophtera brumata) provides a genomic perspective on sexual dimorphism and phenology.</title>
        <authorList>
            <person name="Derks M.F."/>
            <person name="Smit S."/>
            <person name="Salis L."/>
            <person name="Schijlen E."/>
            <person name="Bossers A."/>
            <person name="Mateman C."/>
            <person name="Pijl A.S."/>
            <person name="de Ridder D."/>
            <person name="Groenen M.A."/>
            <person name="Visser M.E."/>
            <person name="Megens H.J."/>
        </authorList>
    </citation>
    <scope>NUCLEOTIDE SEQUENCE [LARGE SCALE GENOMIC DNA]</scope>
    <source>
        <strain evidence="4">WM2013NL</strain>
        <tissue evidence="4">Head and thorax</tissue>
    </source>
</reference>
<dbReference type="PANTHER" id="PTHR47385">
    <property type="entry name" value="CALPONIN"/>
    <property type="match status" value="1"/>
</dbReference>
<dbReference type="Proteomes" id="UP000037510">
    <property type="component" value="Unassembled WGS sequence"/>
</dbReference>
<dbReference type="PRINTS" id="PR00888">
    <property type="entry name" value="SM22CALPONIN"/>
</dbReference>
<gene>
    <name evidence="4" type="ORF">OBRU01_01374</name>
</gene>
<evidence type="ECO:0000259" key="3">
    <source>
        <dbReference type="PROSITE" id="PS50021"/>
    </source>
</evidence>
<dbReference type="InterPro" id="IPR003096">
    <property type="entry name" value="SM22_calponin"/>
</dbReference>
<dbReference type="SUPFAM" id="SSF47576">
    <property type="entry name" value="Calponin-homology domain, CH-domain"/>
    <property type="match status" value="1"/>
</dbReference>
<dbReference type="Gene3D" id="1.10.418.10">
    <property type="entry name" value="Calponin-like domain"/>
    <property type="match status" value="1"/>
</dbReference>
<comment type="caution">
    <text evidence="4">The sequence shown here is derived from an EMBL/GenBank/DDBJ whole genome shotgun (WGS) entry which is preliminary data.</text>
</comment>
<name>A0A0L7LSX7_OPEBR</name>
<dbReference type="PROSITE" id="PS51122">
    <property type="entry name" value="CALPONIN_2"/>
    <property type="match status" value="1"/>
</dbReference>
<dbReference type="InterPro" id="IPR001715">
    <property type="entry name" value="CH_dom"/>
</dbReference>
<dbReference type="GO" id="GO:0007015">
    <property type="term" value="P:actin filament organization"/>
    <property type="evidence" value="ECO:0007669"/>
    <property type="project" value="TreeGrafter"/>
</dbReference>
<evidence type="ECO:0000313" key="4">
    <source>
        <dbReference type="EMBL" id="KOB78552.1"/>
    </source>
</evidence>
<dbReference type="STRING" id="104452.A0A0L7LSX7"/>
<dbReference type="GO" id="GO:0015629">
    <property type="term" value="C:actin cytoskeleton"/>
    <property type="evidence" value="ECO:0007669"/>
    <property type="project" value="TreeGrafter"/>
</dbReference>